<dbReference type="Gene3D" id="3.30.70.270">
    <property type="match status" value="2"/>
</dbReference>
<proteinExistence type="predicted"/>
<dbReference type="SUPFAM" id="SSF53098">
    <property type="entry name" value="Ribonuclease H-like"/>
    <property type="match status" value="2"/>
</dbReference>
<dbReference type="PANTHER" id="PTHR37984:SF5">
    <property type="entry name" value="PROTEIN NYNRIN-LIKE"/>
    <property type="match status" value="1"/>
</dbReference>
<dbReference type="PROSITE" id="PS50878">
    <property type="entry name" value="RT_POL"/>
    <property type="match status" value="1"/>
</dbReference>
<dbReference type="SUPFAM" id="SSF56672">
    <property type="entry name" value="DNA/RNA polymerases"/>
    <property type="match status" value="1"/>
</dbReference>
<feature type="compositionally biased region" description="Basic and acidic residues" evidence="5">
    <location>
        <begin position="80"/>
        <end position="93"/>
    </location>
</feature>
<dbReference type="Pfam" id="PF03732">
    <property type="entry name" value="Retrotrans_gag"/>
    <property type="match status" value="1"/>
</dbReference>
<keyword evidence="3" id="KW-0540">Nuclease</keyword>
<keyword evidence="2" id="KW-0548">Nucleotidyltransferase</keyword>
<keyword evidence="1" id="KW-0808">Transferase</keyword>
<gene>
    <name evidence="8" type="ORF">FSB_LOCUS58885</name>
</gene>
<dbReference type="Gene3D" id="2.40.70.10">
    <property type="entry name" value="Acid Proteases"/>
    <property type="match status" value="1"/>
</dbReference>
<dbReference type="InterPro" id="IPR005162">
    <property type="entry name" value="Retrotrans_gag_dom"/>
</dbReference>
<dbReference type="InterPro" id="IPR043502">
    <property type="entry name" value="DNA/RNA_pol_sf"/>
</dbReference>
<feature type="region of interest" description="Disordered" evidence="5">
    <location>
        <begin position="1"/>
        <end position="122"/>
    </location>
</feature>
<evidence type="ECO:0000256" key="1">
    <source>
        <dbReference type="ARBA" id="ARBA00022679"/>
    </source>
</evidence>
<keyword evidence="4" id="KW-0378">Hydrolase</keyword>
<dbReference type="Gene3D" id="1.10.340.70">
    <property type="match status" value="1"/>
</dbReference>
<feature type="compositionally biased region" description="Basic and acidic residues" evidence="5">
    <location>
        <begin position="25"/>
        <end position="35"/>
    </location>
</feature>
<dbReference type="PROSITE" id="PS50994">
    <property type="entry name" value="INTEGRASE"/>
    <property type="match status" value="1"/>
</dbReference>
<feature type="compositionally biased region" description="Polar residues" evidence="5">
    <location>
        <begin position="437"/>
        <end position="451"/>
    </location>
</feature>
<dbReference type="InterPro" id="IPR036397">
    <property type="entry name" value="RNaseH_sf"/>
</dbReference>
<evidence type="ECO:0000256" key="5">
    <source>
        <dbReference type="SAM" id="MobiDB-lite"/>
    </source>
</evidence>
<reference evidence="8" key="1">
    <citation type="submission" date="2018-02" db="EMBL/GenBank/DDBJ databases">
        <authorList>
            <person name="Cohen D.B."/>
            <person name="Kent A.D."/>
        </authorList>
    </citation>
    <scope>NUCLEOTIDE SEQUENCE</scope>
</reference>
<dbReference type="Pfam" id="PF00665">
    <property type="entry name" value="rve"/>
    <property type="match status" value="1"/>
</dbReference>
<dbReference type="GO" id="GO:0003676">
    <property type="term" value="F:nucleic acid binding"/>
    <property type="evidence" value="ECO:0007669"/>
    <property type="project" value="InterPro"/>
</dbReference>
<feature type="region of interest" description="Disordered" evidence="5">
    <location>
        <begin position="422"/>
        <end position="451"/>
    </location>
</feature>
<dbReference type="PANTHER" id="PTHR37984">
    <property type="entry name" value="PROTEIN CBG26694"/>
    <property type="match status" value="1"/>
</dbReference>
<dbReference type="CDD" id="cd01647">
    <property type="entry name" value="RT_LTR"/>
    <property type="match status" value="1"/>
</dbReference>
<feature type="region of interest" description="Disordered" evidence="5">
    <location>
        <begin position="535"/>
        <end position="557"/>
    </location>
</feature>
<dbReference type="Pfam" id="PF00078">
    <property type="entry name" value="RVT_1"/>
    <property type="match status" value="1"/>
</dbReference>
<feature type="compositionally biased region" description="Basic and acidic residues" evidence="5">
    <location>
        <begin position="134"/>
        <end position="145"/>
    </location>
</feature>
<dbReference type="InterPro" id="IPR043128">
    <property type="entry name" value="Rev_trsase/Diguanyl_cyclase"/>
</dbReference>
<evidence type="ECO:0000256" key="3">
    <source>
        <dbReference type="ARBA" id="ARBA00022722"/>
    </source>
</evidence>
<feature type="domain" description="Reverse transcriptase" evidence="6">
    <location>
        <begin position="837"/>
        <end position="1016"/>
    </location>
</feature>
<dbReference type="InterPro" id="IPR041588">
    <property type="entry name" value="Integrase_H2C2"/>
</dbReference>
<evidence type="ECO:0000313" key="8">
    <source>
        <dbReference type="EMBL" id="SPD31003.1"/>
    </source>
</evidence>
<dbReference type="EMBL" id="OIVN01006342">
    <property type="protein sequence ID" value="SPD31003.1"/>
    <property type="molecule type" value="Genomic_DNA"/>
</dbReference>
<keyword evidence="4" id="KW-0255">Endonuclease</keyword>
<dbReference type="InterPro" id="IPR021109">
    <property type="entry name" value="Peptidase_aspartic_dom_sf"/>
</dbReference>
<evidence type="ECO:0000259" key="6">
    <source>
        <dbReference type="PROSITE" id="PS50878"/>
    </source>
</evidence>
<dbReference type="Gene3D" id="3.30.420.10">
    <property type="entry name" value="Ribonuclease H-like superfamily/Ribonuclease H"/>
    <property type="match status" value="2"/>
</dbReference>
<dbReference type="InterPro" id="IPR001584">
    <property type="entry name" value="Integrase_cat-core"/>
</dbReference>
<organism evidence="8">
    <name type="scientific">Fagus sylvatica</name>
    <name type="common">Beechnut</name>
    <dbReference type="NCBI Taxonomy" id="28930"/>
    <lineage>
        <taxon>Eukaryota</taxon>
        <taxon>Viridiplantae</taxon>
        <taxon>Streptophyta</taxon>
        <taxon>Embryophyta</taxon>
        <taxon>Tracheophyta</taxon>
        <taxon>Spermatophyta</taxon>
        <taxon>Magnoliopsida</taxon>
        <taxon>eudicotyledons</taxon>
        <taxon>Gunneridae</taxon>
        <taxon>Pentapetalae</taxon>
        <taxon>rosids</taxon>
        <taxon>fabids</taxon>
        <taxon>Fagales</taxon>
        <taxon>Fagaceae</taxon>
        <taxon>Fagus</taxon>
    </lineage>
</organism>
<dbReference type="GO" id="GO:0004519">
    <property type="term" value="F:endonuclease activity"/>
    <property type="evidence" value="ECO:0007669"/>
    <property type="project" value="UniProtKB-KW"/>
</dbReference>
<evidence type="ECO:0000259" key="7">
    <source>
        <dbReference type="PROSITE" id="PS50994"/>
    </source>
</evidence>
<evidence type="ECO:0000256" key="2">
    <source>
        <dbReference type="ARBA" id="ARBA00022695"/>
    </source>
</evidence>
<feature type="compositionally biased region" description="Polar residues" evidence="5">
    <location>
        <begin position="535"/>
        <end position="554"/>
    </location>
</feature>
<dbReference type="InterPro" id="IPR000477">
    <property type="entry name" value="RT_dom"/>
</dbReference>
<dbReference type="GO" id="GO:0015074">
    <property type="term" value="P:DNA integration"/>
    <property type="evidence" value="ECO:0007669"/>
    <property type="project" value="InterPro"/>
</dbReference>
<dbReference type="Pfam" id="PF17921">
    <property type="entry name" value="Integrase_H2C2"/>
    <property type="match status" value="1"/>
</dbReference>
<protein>
    <recommendedName>
        <fullName evidence="9">Integrase catalytic domain-containing protein</fullName>
    </recommendedName>
</protein>
<feature type="compositionally biased region" description="Basic and acidic residues" evidence="5">
    <location>
        <begin position="191"/>
        <end position="209"/>
    </location>
</feature>
<dbReference type="InterPro" id="IPR050951">
    <property type="entry name" value="Retrovirus_Pol_polyprotein"/>
</dbReference>
<feature type="region of interest" description="Disordered" evidence="5">
    <location>
        <begin position="134"/>
        <end position="224"/>
    </location>
</feature>
<feature type="compositionally biased region" description="Low complexity" evidence="5">
    <location>
        <begin position="44"/>
        <end position="56"/>
    </location>
</feature>
<evidence type="ECO:0000256" key="4">
    <source>
        <dbReference type="ARBA" id="ARBA00022759"/>
    </source>
</evidence>
<dbReference type="GO" id="GO:0016779">
    <property type="term" value="F:nucleotidyltransferase activity"/>
    <property type="evidence" value="ECO:0007669"/>
    <property type="project" value="UniProtKB-KW"/>
</dbReference>
<dbReference type="InterPro" id="IPR012337">
    <property type="entry name" value="RNaseH-like_sf"/>
</dbReference>
<feature type="domain" description="Integrase catalytic" evidence="7">
    <location>
        <begin position="1394"/>
        <end position="1559"/>
    </location>
</feature>
<feature type="compositionally biased region" description="Basic and acidic residues" evidence="5">
    <location>
        <begin position="165"/>
        <end position="180"/>
    </location>
</feature>
<name>A0A2N9J3G0_FAGSY</name>
<accession>A0A2N9J3G0</accession>
<dbReference type="Gene3D" id="3.10.10.10">
    <property type="entry name" value="HIV Type 1 Reverse Transcriptase, subunit A, domain 1"/>
    <property type="match status" value="1"/>
</dbReference>
<evidence type="ECO:0008006" key="9">
    <source>
        <dbReference type="Google" id="ProtNLM"/>
    </source>
</evidence>
<sequence length="1688" mass="188728">MPRSVPRPSRPAESPTRQASGPSRRQLEILERPRPAESQVGQAPTPSRPRTSTESSYKPSEHTRVVVSVTPSSKHTVLHRHMDDQRTEGRGEGSVEVTPPQVQRSLIQSSSAESRADDSERVIATLRQEVDALKKAAQDMSTAKDRPRKNFHKSEQGDSGASHSAHHEGWAESPSVKEKAISSAETSVTLREMRRKDGRLDKKVGEPRNKSSLPPTVPKKKVRRGEQGAVWKALDLISSSPFTDAIESAELPERFTAPRLETYNGRTDPVAHIDHYHHRMALWRYKDPLMCRIFPSSLGEVALRWFNQLERGSIGSWSQMAEVFVGRFITNSRRSRGLDTLMVIRLGTNESLKDYSARFWETYNDIDACAEDTALQAFKLGLPPSTGLRQSLTKRPPTTLKKLMDRVERFVRVEEDGGNTNAVVSEVPVSPPISRPQARTTQTPKARSAPTSYAAPSYKAFQTVFKEPIHRLLEKIKGKPFFVWSSKLVGDPEVRNQNLYCFYHRDKGHMTENCHKYKTLLEQLVTAGHLSDYVDSTPTGSKARGTGTNRSGTQGPAPAGVIHVIHNPVCTSVLPTSFRSDMQKASHLRRSYGIVDYAHLVSTSCSGAPISSAHQVVSFSDEDLADGSFAEIMYKGLYEKLGLKEADLANFTTPVFGFTGESTVPMGKTTLPVLAGPISLQTEFIVIRGSSPYNAIVGRDWLHQMKAVPSTLHLKLRFPTEEGVMEVNGDQAPAAVTEKLAAEKDPEKVYFDPSEPEFYFLIGTNLSVDDRQGLVTLLMGFRDVFAWSVYEAPGVSPDLACHSLNISVEAKPVSQKRRKLAPERAEIVAKEVERLLEANAIRSVQYPTWLSNTVVVKKKNGKWRVCVDFTDLNRACPKDPFPLPRIDQLVDSASGHERMSFLDAFQGYHQIPMAHSNQEKTAFITPKGVYCYRVMPFGLKNAGATYQRMVTSMFGHVIGKTVEAYIDDMLIKSKRKTSHVEDLREVLEILRATKLRLNATKCLFGVSSGKFLGHMISYNGVEANPDQISALLNLQPPKDAKQVQRLTGMIAALGRFISRSADRCRPFFQLLGKKRKFLWDQDCSAAFEGIKAYLSSPPCLSIPCSGEPLFLYLAGFRTCESRYLPLEKAALAALALIQAAKKLPHYFQASTVTVSRPSLGKLLADFMAEFQGKRESSEPTYIPSPCAIGDSSEWKLFVDGAWANIEGAGAGAVLTSLEGLILEQAARLGFLASNNKAEYEALAYWGIWGFIRVGDERIFVETYLSIFKSLCFQNLILWAGAVQVEQVRREYNSHADILAKLATALESDLHRTVTVEVLNAPRPYLLCVHPNLVDDLLFEIHEGICGSHTGGRSLAHRAMSQGYWWPFMQSDAVRYVRKCDKCQRFAPKIHQPARELNPLSSPWPFAQWGLDIVGPLPRAPGNKKFLIVATDYFTKWVEAEPLSHIREVDTKRFLWKSIITRFGIPWAVISDNGTQFEGKLFKGFCSELGIRNFFSSPGYPQSNGQAEVSNKVILDGIKKRLEEAKGRWVEELPSVMWTHRTTKRRSTGETPFALAYGVEAVIPLEVGLPTTRTTEFDVEENESSLRMDLNLVEERRDMATIKLASYQHQMKRGYDKNIRPRSFQVGDLVLRKVVANTKNPNDGKLGPNWEGPYRVTSFAGVGAYRLTDLDGKSVLRPWNICNLKKYFY</sequence>